<evidence type="ECO:0000256" key="1">
    <source>
        <dbReference type="SAM" id="Coils"/>
    </source>
</evidence>
<evidence type="ECO:0000313" key="2">
    <source>
        <dbReference type="EMBL" id="QDV72382.1"/>
    </source>
</evidence>
<feature type="coiled-coil region" evidence="1">
    <location>
        <begin position="182"/>
        <end position="209"/>
    </location>
</feature>
<evidence type="ECO:0000313" key="3">
    <source>
        <dbReference type="Proteomes" id="UP000316426"/>
    </source>
</evidence>
<dbReference type="Proteomes" id="UP000316426">
    <property type="component" value="Chromosome"/>
</dbReference>
<proteinExistence type="predicted"/>
<dbReference type="NCBIfam" id="TIGR03545">
    <property type="entry name" value="TIGR03545 family protein"/>
    <property type="match status" value="1"/>
</dbReference>
<gene>
    <name evidence="2" type="ORF">Spa11_05570</name>
</gene>
<evidence type="ECO:0008006" key="4">
    <source>
        <dbReference type="Google" id="ProtNLM"/>
    </source>
</evidence>
<dbReference type="EMBL" id="CP036349">
    <property type="protein sequence ID" value="QDV72382.1"/>
    <property type="molecule type" value="Genomic_DNA"/>
</dbReference>
<keyword evidence="1" id="KW-0175">Coiled coil</keyword>
<sequence length="600" mass="64836">MTRFLRLGYLLPRLVLLVVLYCALEYGTGWGLRYAVIAGGQSAAGAKVELDGSVVSVLEARATLTGLRVANAKRPMENLVEAEKIELDFESDSFLRKKVIANHGVVRGLKFNTPRENSGALQPKDEPIASDAPGWFGGAGQAVGQAADKWLDDIELKFSGEPEDFESVRLARELSQSWPQRFDRLNADAKALQAEVERLREQAKEARSNPLRGADFLAAAPQRAADLRQRLANLHAELTSLPAEVKADKGRIDEARRRDEALIRERLQLNQLDPQSLTSQLLGEQVTGSIDSLVGWVRWTRQMVPSTKVRPVVTPRPRGVDVNFAGVRQRPDLLIRELAVSGSARMAGRPLELTGTVTDFTTSPAIHGKPMRAEFSSTGGLAMEVRLTVDRAGGVATDELIVDCPAFDLPEGRLGNPEKLGLAMAPSTGSLSVSVRIEGEKLSGDIQLVQDRVALAPVVGPSASQLARRLGDAVGGSLTNLPKPATRVTLGGTLDDPKLAVWSTLGPAVAESLQTAAANLAREEAQKRLESTQQKLAGELASLDRKVSDAMQKLTAEVEAPRQEIERLASNWIGEQLGGGTFSFEQLGKRLPAAESLFKK</sequence>
<name>A0A518K3K6_9BACT</name>
<dbReference type="RefSeq" id="WP_145107031.1">
    <property type="nucleotide sequence ID" value="NZ_CP036349.1"/>
</dbReference>
<feature type="coiled-coil region" evidence="1">
    <location>
        <begin position="515"/>
        <end position="571"/>
    </location>
</feature>
<accession>A0A518K3K6</accession>
<organism evidence="2 3">
    <name type="scientific">Botrimarina mediterranea</name>
    <dbReference type="NCBI Taxonomy" id="2528022"/>
    <lineage>
        <taxon>Bacteria</taxon>
        <taxon>Pseudomonadati</taxon>
        <taxon>Planctomycetota</taxon>
        <taxon>Planctomycetia</taxon>
        <taxon>Pirellulales</taxon>
        <taxon>Lacipirellulaceae</taxon>
        <taxon>Botrimarina</taxon>
    </lineage>
</organism>
<dbReference type="KEGG" id="bmei:Spa11_05570"/>
<reference evidence="2 3" key="1">
    <citation type="submission" date="2019-02" db="EMBL/GenBank/DDBJ databases">
        <title>Deep-cultivation of Planctomycetes and their phenomic and genomic characterization uncovers novel biology.</title>
        <authorList>
            <person name="Wiegand S."/>
            <person name="Jogler M."/>
            <person name="Boedeker C."/>
            <person name="Pinto D."/>
            <person name="Vollmers J."/>
            <person name="Rivas-Marin E."/>
            <person name="Kohn T."/>
            <person name="Peeters S.H."/>
            <person name="Heuer A."/>
            <person name="Rast P."/>
            <person name="Oberbeckmann S."/>
            <person name="Bunk B."/>
            <person name="Jeske O."/>
            <person name="Meyerdierks A."/>
            <person name="Storesund J.E."/>
            <person name="Kallscheuer N."/>
            <person name="Luecker S."/>
            <person name="Lage O.M."/>
            <person name="Pohl T."/>
            <person name="Merkel B.J."/>
            <person name="Hornburger P."/>
            <person name="Mueller R.-W."/>
            <person name="Bruemmer F."/>
            <person name="Labrenz M."/>
            <person name="Spormann A.M."/>
            <person name="Op den Camp H."/>
            <person name="Overmann J."/>
            <person name="Amann R."/>
            <person name="Jetten M.S.M."/>
            <person name="Mascher T."/>
            <person name="Medema M.H."/>
            <person name="Devos D.P."/>
            <person name="Kaster A.-K."/>
            <person name="Ovreas L."/>
            <person name="Rohde M."/>
            <person name="Galperin M.Y."/>
            <person name="Jogler C."/>
        </authorList>
    </citation>
    <scope>NUCLEOTIDE SEQUENCE [LARGE SCALE GENOMIC DNA]</scope>
    <source>
        <strain evidence="2 3">Spa11</strain>
    </source>
</reference>
<protein>
    <recommendedName>
        <fullName evidence="4">TIGR03545 family protein</fullName>
    </recommendedName>
</protein>
<dbReference type="AlphaFoldDB" id="A0A518K3K6"/>
<dbReference type="InterPro" id="IPR019934">
    <property type="entry name" value="CHP03545"/>
</dbReference>
<keyword evidence="3" id="KW-1185">Reference proteome</keyword>